<dbReference type="AlphaFoldDB" id="A0A1Y1MSW9"/>
<dbReference type="InterPro" id="IPR029063">
    <property type="entry name" value="SAM-dependent_MTases_sf"/>
</dbReference>
<reference evidence="3" key="3">
    <citation type="submission" date="2019-08" db="EMBL/GenBank/DDBJ databases">
        <authorList>
            <consortium name="Photinus pyralis genome working group"/>
            <person name="Fallon T.R."/>
            <person name="Sander Lower S.E."/>
            <person name="Weng J.-K."/>
        </authorList>
    </citation>
    <scope>NUCLEOTIDE SEQUENCE</scope>
    <source>
        <strain evidence="3">1611_PpyrPB1</strain>
        <tissue evidence="3">Whole body</tissue>
    </source>
</reference>
<dbReference type="Proteomes" id="UP000327044">
    <property type="component" value="Unassembled WGS sequence"/>
</dbReference>
<dbReference type="PANTHER" id="PTHR43861">
    <property type="entry name" value="TRANS-ACONITATE 2-METHYLTRANSFERASE-RELATED"/>
    <property type="match status" value="1"/>
</dbReference>
<dbReference type="InParanoid" id="A0A1Y1MSW9"/>
<reference evidence="3 4" key="2">
    <citation type="journal article" date="2018" name="Elife">
        <title>Firefly genomes illuminate parallel origins of bioluminescence in beetles.</title>
        <authorList>
            <person name="Fallon T.R."/>
            <person name="Lower S.E."/>
            <person name="Chang C.H."/>
            <person name="Bessho-Uehara M."/>
            <person name="Martin G.J."/>
            <person name="Bewick A.J."/>
            <person name="Behringer M."/>
            <person name="Debat H.J."/>
            <person name="Wong I."/>
            <person name="Day J.C."/>
            <person name="Suvorov A."/>
            <person name="Silva C.J."/>
            <person name="Stanger-Hall K.F."/>
            <person name="Hall D.W."/>
            <person name="Schmitz R.J."/>
            <person name="Nelson D.R."/>
            <person name="Lewis S.M."/>
            <person name="Shigenobu S."/>
            <person name="Bybee S.M."/>
            <person name="Larracuente A.M."/>
            <person name="Oba Y."/>
            <person name="Weng J.K."/>
        </authorList>
    </citation>
    <scope>NUCLEOTIDE SEQUENCE [LARGE SCALE GENOMIC DNA]</scope>
    <source>
        <strain evidence="3">1611_PpyrPB1</strain>
        <tissue evidence="3">Whole body</tissue>
    </source>
</reference>
<dbReference type="SUPFAM" id="SSF53335">
    <property type="entry name" value="S-adenosyl-L-methionine-dependent methyltransferases"/>
    <property type="match status" value="1"/>
</dbReference>
<feature type="domain" description="Methyltransferase type 12" evidence="1">
    <location>
        <begin position="38"/>
        <end position="137"/>
    </location>
</feature>
<protein>
    <recommendedName>
        <fullName evidence="1">Methyltransferase type 12 domain-containing protein</fullName>
    </recommendedName>
</protein>
<dbReference type="OrthoDB" id="66144at2759"/>
<dbReference type="Gene3D" id="3.40.50.150">
    <property type="entry name" value="Vaccinia Virus protein VP39"/>
    <property type="match status" value="1"/>
</dbReference>
<dbReference type="EMBL" id="GEZM01023718">
    <property type="protein sequence ID" value="JAV88218.1"/>
    <property type="molecule type" value="Transcribed_RNA"/>
</dbReference>
<dbReference type="CDD" id="cd02440">
    <property type="entry name" value="AdoMet_MTases"/>
    <property type="match status" value="1"/>
</dbReference>
<dbReference type="EMBL" id="VVIM01000010">
    <property type="protein sequence ID" value="KAB0792591.1"/>
    <property type="molecule type" value="Genomic_DNA"/>
</dbReference>
<sequence>MFRPAKYCENRSLTDEDFRFAIDNYWKYMKLRQYCDVLEIGCGPGKSASECVLPLLPKTCQIYVGVDKSPQMVEYANANYSADPRLRFDLMDITTDQPPRHFLNAFDHIVSFNCFHFVTDHRKALENVYLMTKPGGNIFISFPAKNAIFDVYVAMAREEKWAPYLGRCRQMLTPTQFCEDPQADFSDTLKEVGFSSDLCLVTERTYTVSKAMLLGFIEAVCTFTIPENLLKEFCQDHYRRMKKQYSVWQNDQGEVYLSFPFIFLVAHAAKV</sequence>
<proteinExistence type="predicted"/>
<gene>
    <name evidence="3" type="ORF">PPYR_14550</name>
</gene>
<dbReference type="Pfam" id="PF08242">
    <property type="entry name" value="Methyltransf_12"/>
    <property type="match status" value="1"/>
</dbReference>
<organism evidence="2">
    <name type="scientific">Photinus pyralis</name>
    <name type="common">Common eastern firefly</name>
    <name type="synonym">Lampyris pyralis</name>
    <dbReference type="NCBI Taxonomy" id="7054"/>
    <lineage>
        <taxon>Eukaryota</taxon>
        <taxon>Metazoa</taxon>
        <taxon>Ecdysozoa</taxon>
        <taxon>Arthropoda</taxon>
        <taxon>Hexapoda</taxon>
        <taxon>Insecta</taxon>
        <taxon>Pterygota</taxon>
        <taxon>Neoptera</taxon>
        <taxon>Endopterygota</taxon>
        <taxon>Coleoptera</taxon>
        <taxon>Polyphaga</taxon>
        <taxon>Elateriformia</taxon>
        <taxon>Elateroidea</taxon>
        <taxon>Lampyridae</taxon>
        <taxon>Lampyrinae</taxon>
        <taxon>Photinus</taxon>
    </lineage>
</organism>
<dbReference type="InterPro" id="IPR013217">
    <property type="entry name" value="Methyltransf_12"/>
</dbReference>
<accession>A0A1Y1MSW9</accession>
<reference evidence="2" key="1">
    <citation type="journal article" date="2016" name="Sci. Rep.">
        <title>Molecular characterization of firefly nuptial gifts: a multi-omics approach sheds light on postcopulatory sexual selection.</title>
        <authorList>
            <person name="Al-Wathiqui N."/>
            <person name="Fallon T.R."/>
            <person name="South A."/>
            <person name="Weng J.K."/>
            <person name="Lewis S.M."/>
        </authorList>
    </citation>
    <scope>NUCLEOTIDE SEQUENCE</scope>
</reference>
<dbReference type="PANTHER" id="PTHR43861:SF1">
    <property type="entry name" value="TRANS-ACONITATE 2-METHYLTRANSFERASE"/>
    <property type="match status" value="1"/>
</dbReference>
<keyword evidence="4" id="KW-1185">Reference proteome</keyword>
<evidence type="ECO:0000259" key="1">
    <source>
        <dbReference type="Pfam" id="PF08242"/>
    </source>
</evidence>
<name>A0A1Y1MSW9_PHOPY</name>
<evidence type="ECO:0000313" key="4">
    <source>
        <dbReference type="Proteomes" id="UP000327044"/>
    </source>
</evidence>
<evidence type="ECO:0000313" key="3">
    <source>
        <dbReference type="EMBL" id="KAB0792591.1"/>
    </source>
</evidence>
<evidence type="ECO:0000313" key="2">
    <source>
        <dbReference type="EMBL" id="JAV88218.1"/>
    </source>
</evidence>